<dbReference type="AlphaFoldDB" id="A0A2J7QH39"/>
<name>A0A2J7QH39_9NEOP</name>
<feature type="region of interest" description="Disordered" evidence="1">
    <location>
        <begin position="25"/>
        <end position="44"/>
    </location>
</feature>
<reference evidence="2 3" key="1">
    <citation type="submission" date="2017-12" db="EMBL/GenBank/DDBJ databases">
        <title>Hemimetabolous genomes reveal molecular basis of termite eusociality.</title>
        <authorList>
            <person name="Harrison M.C."/>
            <person name="Jongepier E."/>
            <person name="Robertson H.M."/>
            <person name="Arning N."/>
            <person name="Bitard-Feildel T."/>
            <person name="Chao H."/>
            <person name="Childers C.P."/>
            <person name="Dinh H."/>
            <person name="Doddapaneni H."/>
            <person name="Dugan S."/>
            <person name="Gowin J."/>
            <person name="Greiner C."/>
            <person name="Han Y."/>
            <person name="Hu H."/>
            <person name="Hughes D.S.T."/>
            <person name="Huylmans A.-K."/>
            <person name="Kemena C."/>
            <person name="Kremer L.P.M."/>
            <person name="Lee S.L."/>
            <person name="Lopez-Ezquerra A."/>
            <person name="Mallet L."/>
            <person name="Monroy-Kuhn J.M."/>
            <person name="Moser A."/>
            <person name="Murali S.C."/>
            <person name="Muzny D.M."/>
            <person name="Otani S."/>
            <person name="Piulachs M.-D."/>
            <person name="Poelchau M."/>
            <person name="Qu J."/>
            <person name="Schaub F."/>
            <person name="Wada-Katsumata A."/>
            <person name="Worley K.C."/>
            <person name="Xie Q."/>
            <person name="Ylla G."/>
            <person name="Poulsen M."/>
            <person name="Gibbs R.A."/>
            <person name="Schal C."/>
            <person name="Richards S."/>
            <person name="Belles X."/>
            <person name="Korb J."/>
            <person name="Bornberg-Bauer E."/>
        </authorList>
    </citation>
    <scope>NUCLEOTIDE SEQUENCE [LARGE SCALE GENOMIC DNA]</scope>
    <source>
        <tissue evidence="2">Whole body</tissue>
    </source>
</reference>
<dbReference type="EMBL" id="NEVH01014358">
    <property type="protein sequence ID" value="PNF27897.1"/>
    <property type="molecule type" value="Genomic_DNA"/>
</dbReference>
<keyword evidence="3" id="KW-1185">Reference proteome</keyword>
<organism evidence="2 3">
    <name type="scientific">Cryptotermes secundus</name>
    <dbReference type="NCBI Taxonomy" id="105785"/>
    <lineage>
        <taxon>Eukaryota</taxon>
        <taxon>Metazoa</taxon>
        <taxon>Ecdysozoa</taxon>
        <taxon>Arthropoda</taxon>
        <taxon>Hexapoda</taxon>
        <taxon>Insecta</taxon>
        <taxon>Pterygota</taxon>
        <taxon>Neoptera</taxon>
        <taxon>Polyneoptera</taxon>
        <taxon>Dictyoptera</taxon>
        <taxon>Blattodea</taxon>
        <taxon>Blattoidea</taxon>
        <taxon>Termitoidae</taxon>
        <taxon>Kalotermitidae</taxon>
        <taxon>Cryptotermitinae</taxon>
        <taxon>Cryptotermes</taxon>
    </lineage>
</organism>
<feature type="compositionally biased region" description="Basic residues" evidence="1">
    <location>
        <begin position="35"/>
        <end position="44"/>
    </location>
</feature>
<feature type="compositionally biased region" description="Polar residues" evidence="1">
    <location>
        <begin position="25"/>
        <end position="34"/>
    </location>
</feature>
<dbReference type="Proteomes" id="UP000235965">
    <property type="component" value="Unassembled WGS sequence"/>
</dbReference>
<evidence type="ECO:0000313" key="2">
    <source>
        <dbReference type="EMBL" id="PNF27897.1"/>
    </source>
</evidence>
<proteinExistence type="predicted"/>
<evidence type="ECO:0000313" key="3">
    <source>
        <dbReference type="Proteomes" id="UP000235965"/>
    </source>
</evidence>
<evidence type="ECO:0000256" key="1">
    <source>
        <dbReference type="SAM" id="MobiDB-lite"/>
    </source>
</evidence>
<sequence length="64" mass="7287">MLLTTCIVVNAVNAYLRKVMNTINSNKASNNPRSQRGRTHHKTQYTKNIGKTTPIVEEPYNTRV</sequence>
<protein>
    <submittedName>
        <fullName evidence="2">Uncharacterized protein</fullName>
    </submittedName>
</protein>
<gene>
    <name evidence="2" type="ORF">B7P43_G08289</name>
</gene>
<dbReference type="InParanoid" id="A0A2J7QH39"/>
<accession>A0A2J7QH39</accession>
<comment type="caution">
    <text evidence="2">The sequence shown here is derived from an EMBL/GenBank/DDBJ whole genome shotgun (WGS) entry which is preliminary data.</text>
</comment>